<dbReference type="Gene3D" id="3.10.290.10">
    <property type="entry name" value="RNA-binding S4 domain"/>
    <property type="match status" value="1"/>
</dbReference>
<comment type="catalytic activity">
    <reaction evidence="1 6">
        <text>a uridine in RNA = a pseudouridine in RNA</text>
        <dbReference type="Rhea" id="RHEA:48348"/>
        <dbReference type="Rhea" id="RHEA-COMP:12068"/>
        <dbReference type="Rhea" id="RHEA-COMP:12069"/>
        <dbReference type="ChEBI" id="CHEBI:65314"/>
        <dbReference type="ChEBI" id="CHEBI:65315"/>
    </reaction>
</comment>
<evidence type="ECO:0000256" key="2">
    <source>
        <dbReference type="ARBA" id="ARBA00010876"/>
    </source>
</evidence>
<dbReference type="CDD" id="cd02869">
    <property type="entry name" value="PseudoU_synth_RluA_like"/>
    <property type="match status" value="1"/>
</dbReference>
<dbReference type="EC" id="5.4.99.-" evidence="6"/>
<organism evidence="8 9">
    <name type="scientific">Sporosarcina pasteurii</name>
    <name type="common">Bacillus pasteurii</name>
    <dbReference type="NCBI Taxonomy" id="1474"/>
    <lineage>
        <taxon>Bacteria</taxon>
        <taxon>Bacillati</taxon>
        <taxon>Bacillota</taxon>
        <taxon>Bacilli</taxon>
        <taxon>Bacillales</taxon>
        <taxon>Caryophanaceae</taxon>
        <taxon>Sporosarcina</taxon>
    </lineage>
</organism>
<feature type="domain" description="Pseudouridine synthase RsuA/RluA-like" evidence="7">
    <location>
        <begin position="91"/>
        <end position="241"/>
    </location>
</feature>
<dbReference type="AlphaFoldDB" id="A0A380BFM6"/>
<name>A0A380BFM6_SPOPA</name>
<dbReference type="InterPro" id="IPR006225">
    <property type="entry name" value="PsdUridine_synth_RluC/D"/>
</dbReference>
<dbReference type="GO" id="GO:0009982">
    <property type="term" value="F:pseudouridine synthase activity"/>
    <property type="evidence" value="ECO:0007669"/>
    <property type="project" value="InterPro"/>
</dbReference>
<gene>
    <name evidence="8" type="primary">rluD_1</name>
    <name evidence="8" type="ORF">NCTC4822_00767</name>
</gene>
<dbReference type="PROSITE" id="PS01129">
    <property type="entry name" value="PSI_RLU"/>
    <property type="match status" value="1"/>
</dbReference>
<dbReference type="Proteomes" id="UP000254519">
    <property type="component" value="Unassembled WGS sequence"/>
</dbReference>
<dbReference type="Gene3D" id="3.30.2350.10">
    <property type="entry name" value="Pseudouridine synthase"/>
    <property type="match status" value="1"/>
</dbReference>
<comment type="similarity">
    <text evidence="2 6">Belongs to the pseudouridine synthase RluA family.</text>
</comment>
<dbReference type="PANTHER" id="PTHR21600:SF44">
    <property type="entry name" value="RIBOSOMAL LARGE SUBUNIT PSEUDOURIDINE SYNTHASE D"/>
    <property type="match status" value="1"/>
</dbReference>
<dbReference type="PROSITE" id="PS50889">
    <property type="entry name" value="S4"/>
    <property type="match status" value="1"/>
</dbReference>
<dbReference type="GO" id="GO:0140098">
    <property type="term" value="F:catalytic activity, acting on RNA"/>
    <property type="evidence" value="ECO:0007669"/>
    <property type="project" value="UniProtKB-ARBA"/>
</dbReference>
<dbReference type="CDD" id="cd00165">
    <property type="entry name" value="S4"/>
    <property type="match status" value="1"/>
</dbReference>
<evidence type="ECO:0000313" key="8">
    <source>
        <dbReference type="EMBL" id="SUI99791.1"/>
    </source>
</evidence>
<evidence type="ECO:0000256" key="6">
    <source>
        <dbReference type="RuleBase" id="RU362028"/>
    </source>
</evidence>
<evidence type="ECO:0000256" key="5">
    <source>
        <dbReference type="PROSITE-ProRule" id="PRU00182"/>
    </source>
</evidence>
<sequence length="295" mass="33652">MKRKARSRELDGEWIVEESSELLAFLYEKHPNRSRNAVKGVLSRGQVVVNGKFSTQFNDTLHPGDTVQIHARVATETVKLSGIRILFEDDDIIVVEKEAGLLTVASKNERHVTAYRQLMDYVKTVHQNNRIFIVHRLDRDTSGVMIFAKSKEIQQTLQNNWHDIVPERAYVALVEGRVKKDGTITSWLKENRAFIVYSSHKPNDGQKAVTHYNVLKTSRQNSLLEVHLETGRKNQIRVHMQDIGHPIVGDKKYGAQTRTIGRLGLHAHKISLTHPTTNEFLTFESKVPASFLKGF</sequence>
<keyword evidence="5" id="KW-0694">RNA-binding</keyword>
<comment type="function">
    <text evidence="6">Responsible for synthesis of pseudouridine from uracil.</text>
</comment>
<dbReference type="InterPro" id="IPR036986">
    <property type="entry name" value="S4_RNA-bd_sf"/>
</dbReference>
<dbReference type="OrthoDB" id="9807829at2"/>
<dbReference type="Pfam" id="PF00849">
    <property type="entry name" value="PseudoU_synth_2"/>
    <property type="match status" value="1"/>
</dbReference>
<reference evidence="8 9" key="1">
    <citation type="submission" date="2018-06" db="EMBL/GenBank/DDBJ databases">
        <authorList>
            <consortium name="Pathogen Informatics"/>
            <person name="Doyle S."/>
        </authorList>
    </citation>
    <scope>NUCLEOTIDE SEQUENCE [LARGE SCALE GENOMIC DNA]</scope>
    <source>
        <strain evidence="9">ATCC 11859 / DSM 33 / NCIB 8841 / NCTC 4822</strain>
    </source>
</reference>
<accession>A0A380BFM6</accession>
<keyword evidence="3 6" id="KW-0413">Isomerase</keyword>
<dbReference type="SUPFAM" id="SSF55174">
    <property type="entry name" value="Alpha-L RNA-binding motif"/>
    <property type="match status" value="1"/>
</dbReference>
<dbReference type="InterPro" id="IPR020103">
    <property type="entry name" value="PsdUridine_synth_cat_dom_sf"/>
</dbReference>
<proteinExistence type="inferred from homology"/>
<evidence type="ECO:0000256" key="1">
    <source>
        <dbReference type="ARBA" id="ARBA00000073"/>
    </source>
</evidence>
<dbReference type="PANTHER" id="PTHR21600">
    <property type="entry name" value="MITOCHONDRIAL RNA PSEUDOURIDINE SYNTHASE"/>
    <property type="match status" value="1"/>
</dbReference>
<evidence type="ECO:0000256" key="4">
    <source>
        <dbReference type="PIRSR" id="PIRSR606225-1"/>
    </source>
</evidence>
<protein>
    <recommendedName>
        <fullName evidence="6">Pseudouridine synthase</fullName>
        <ecNumber evidence="6">5.4.99.-</ecNumber>
    </recommendedName>
</protein>
<evidence type="ECO:0000256" key="3">
    <source>
        <dbReference type="ARBA" id="ARBA00023235"/>
    </source>
</evidence>
<feature type="active site" evidence="4">
    <location>
        <position position="138"/>
    </location>
</feature>
<dbReference type="InterPro" id="IPR050188">
    <property type="entry name" value="RluA_PseudoU_synthase"/>
</dbReference>
<dbReference type="RefSeq" id="WP_115360221.1">
    <property type="nucleotide sequence ID" value="NZ_CP038012.1"/>
</dbReference>
<dbReference type="GO" id="GO:0000455">
    <property type="term" value="P:enzyme-directed rRNA pseudouridine synthesis"/>
    <property type="evidence" value="ECO:0007669"/>
    <property type="project" value="TreeGrafter"/>
</dbReference>
<keyword evidence="9" id="KW-1185">Reference proteome</keyword>
<dbReference type="InterPro" id="IPR006145">
    <property type="entry name" value="PsdUridine_synth_RsuA/RluA"/>
</dbReference>
<dbReference type="InterPro" id="IPR006224">
    <property type="entry name" value="PsdUridine_synth_RluA-like_CS"/>
</dbReference>
<dbReference type="GO" id="GO:0003723">
    <property type="term" value="F:RNA binding"/>
    <property type="evidence" value="ECO:0007669"/>
    <property type="project" value="UniProtKB-KW"/>
</dbReference>
<dbReference type="EMBL" id="UGYZ01000002">
    <property type="protein sequence ID" value="SUI99791.1"/>
    <property type="molecule type" value="Genomic_DNA"/>
</dbReference>
<dbReference type="SUPFAM" id="SSF55120">
    <property type="entry name" value="Pseudouridine synthase"/>
    <property type="match status" value="1"/>
</dbReference>
<evidence type="ECO:0000259" key="7">
    <source>
        <dbReference type="Pfam" id="PF00849"/>
    </source>
</evidence>
<dbReference type="NCBIfam" id="TIGR00005">
    <property type="entry name" value="rluA_subfam"/>
    <property type="match status" value="1"/>
</dbReference>
<evidence type="ECO:0000313" key="9">
    <source>
        <dbReference type="Proteomes" id="UP000254519"/>
    </source>
</evidence>